<organism evidence="1 2">
    <name type="scientific">Atta colombica</name>
    <dbReference type="NCBI Taxonomy" id="520822"/>
    <lineage>
        <taxon>Eukaryota</taxon>
        <taxon>Metazoa</taxon>
        <taxon>Ecdysozoa</taxon>
        <taxon>Arthropoda</taxon>
        <taxon>Hexapoda</taxon>
        <taxon>Insecta</taxon>
        <taxon>Pterygota</taxon>
        <taxon>Neoptera</taxon>
        <taxon>Endopterygota</taxon>
        <taxon>Hymenoptera</taxon>
        <taxon>Apocrita</taxon>
        <taxon>Aculeata</taxon>
        <taxon>Formicoidea</taxon>
        <taxon>Formicidae</taxon>
        <taxon>Myrmicinae</taxon>
        <taxon>Atta</taxon>
    </lineage>
</organism>
<dbReference type="EMBL" id="KQ976716">
    <property type="protein sequence ID" value="KYM76851.1"/>
    <property type="molecule type" value="Genomic_DNA"/>
</dbReference>
<sequence>VIFPRHCVIGRRGNYKLKARCGLATGQDELRNQSFWENFSKMQEVATTATKHMRDL</sequence>
<accession>A0A195AXD6</accession>
<gene>
    <name evidence="1" type="ORF">ALC53_12740</name>
</gene>
<reference evidence="1 2" key="1">
    <citation type="submission" date="2015-09" db="EMBL/GenBank/DDBJ databases">
        <title>Atta colombica WGS genome.</title>
        <authorList>
            <person name="Nygaard S."/>
            <person name="Hu H."/>
            <person name="Boomsma J."/>
            <person name="Zhang G."/>
        </authorList>
    </citation>
    <scope>NUCLEOTIDE SEQUENCE [LARGE SCALE GENOMIC DNA]</scope>
    <source>
        <strain evidence="1">Treedump-2</strain>
        <tissue evidence="1">Whole body</tissue>
    </source>
</reference>
<name>A0A195AXD6_9HYME</name>
<protein>
    <submittedName>
        <fullName evidence="1">Uncharacterized protein</fullName>
    </submittedName>
</protein>
<dbReference type="Proteomes" id="UP000078540">
    <property type="component" value="Unassembled WGS sequence"/>
</dbReference>
<proteinExistence type="predicted"/>
<feature type="non-terminal residue" evidence="1">
    <location>
        <position position="1"/>
    </location>
</feature>
<evidence type="ECO:0000313" key="2">
    <source>
        <dbReference type="Proteomes" id="UP000078540"/>
    </source>
</evidence>
<dbReference type="AlphaFoldDB" id="A0A195AXD6"/>
<keyword evidence="2" id="KW-1185">Reference proteome</keyword>
<evidence type="ECO:0000313" key="1">
    <source>
        <dbReference type="EMBL" id="KYM76851.1"/>
    </source>
</evidence>